<dbReference type="InterPro" id="IPR009057">
    <property type="entry name" value="Homeodomain-like_sf"/>
</dbReference>
<gene>
    <name evidence="11" type="ORF">PGRAT_23770</name>
</gene>
<dbReference type="PROSITE" id="PS50110">
    <property type="entry name" value="RESPONSE_REGULATORY"/>
    <property type="match status" value="1"/>
</dbReference>
<keyword evidence="6" id="KW-0238">DNA-binding</keyword>
<keyword evidence="7" id="KW-0804">Transcription</keyword>
<dbReference type="eggNOG" id="COG2207">
    <property type="taxonomic scope" value="Bacteria"/>
</dbReference>
<dbReference type="PROSITE" id="PS01124">
    <property type="entry name" value="HTH_ARAC_FAMILY_2"/>
    <property type="match status" value="1"/>
</dbReference>
<protein>
    <recommendedName>
        <fullName evidence="13">AraC family transcriptional regulator</fullName>
    </recommendedName>
</protein>
<evidence type="ECO:0000256" key="8">
    <source>
        <dbReference type="PROSITE-ProRule" id="PRU00169"/>
    </source>
</evidence>
<dbReference type="Gene3D" id="3.40.50.2300">
    <property type="match status" value="1"/>
</dbReference>
<dbReference type="InterPro" id="IPR018062">
    <property type="entry name" value="HTH_AraC-typ_CS"/>
</dbReference>
<dbReference type="SMART" id="SM00342">
    <property type="entry name" value="HTH_ARAC"/>
    <property type="match status" value="1"/>
</dbReference>
<dbReference type="SMART" id="SM00448">
    <property type="entry name" value="REC"/>
    <property type="match status" value="1"/>
</dbReference>
<dbReference type="InterPro" id="IPR051552">
    <property type="entry name" value="HptR"/>
</dbReference>
<dbReference type="GO" id="GO:0043565">
    <property type="term" value="F:sequence-specific DNA binding"/>
    <property type="evidence" value="ECO:0007669"/>
    <property type="project" value="InterPro"/>
</dbReference>
<dbReference type="Gene3D" id="1.10.10.60">
    <property type="entry name" value="Homeodomain-like"/>
    <property type="match status" value="2"/>
</dbReference>
<sequence length="522" mass="60285">MKLLIADDDNQIRTGMKEAIDWSAIDINQVVTASNGIEALQLFNEVMPEIVVTDVRMPGMDGLELLKEIKKVRPQTRVIILSGFNDFEYLKRAIQLGAVDYEMKPIRARSLIALIRKIKEDIIREQMTEHEFQKYLQSYKSSFRSELIAGNVTDRLVILEGLQQYYGFDGTGNLIYLSVQMDSDQNRSETSGYATDIFFQLFNESELAGKGICLKSSYNKLVILLKTETPSYLYYQQSICELMNLLRDWNDILRVQGYSTFSAGISGPGQVSEFMKFFSEANQAMSMRFYEGNSTVYVFNEDITLQDLSIVGLLENNEFKAKLLKGDLEALPELLKTEFNRLKLERRYSKKSIATYTKTLLQYCMVTVRNLPADVIEYIQNNIALIEEGSELWIFNDFEKVAVSVFEKVSKRLSRELSPVMVRADEYIRKNFTHELSVEKLSAYVGKTPNYFSHRFKLEFGVSFKEYINRLRIDKAKELIVHTNDLIYEISEQVGFSDYIYFTQVFKKIEGHSPGILRKQAK</sequence>
<dbReference type="Pfam" id="PF00072">
    <property type="entry name" value="Response_reg"/>
    <property type="match status" value="1"/>
</dbReference>
<dbReference type="SUPFAM" id="SSF46689">
    <property type="entry name" value="Homeodomain-like"/>
    <property type="match status" value="2"/>
</dbReference>
<evidence type="ECO:0000313" key="12">
    <source>
        <dbReference type="Proteomes" id="UP000029500"/>
    </source>
</evidence>
<dbReference type="KEGG" id="pgm:PGRAT_23770"/>
<evidence type="ECO:0000256" key="7">
    <source>
        <dbReference type="ARBA" id="ARBA00023163"/>
    </source>
</evidence>
<dbReference type="PROSITE" id="PS00041">
    <property type="entry name" value="HTH_ARAC_FAMILY_1"/>
    <property type="match status" value="1"/>
</dbReference>
<comment type="subcellular location">
    <subcellularLocation>
        <location evidence="1">Cytoplasm</location>
    </subcellularLocation>
</comment>
<dbReference type="Proteomes" id="UP000029500">
    <property type="component" value="Chromosome"/>
</dbReference>
<feature type="domain" description="Response regulatory" evidence="10">
    <location>
        <begin position="2"/>
        <end position="119"/>
    </location>
</feature>
<dbReference type="InterPro" id="IPR018060">
    <property type="entry name" value="HTH_AraC"/>
</dbReference>
<dbReference type="GO" id="GO:0005737">
    <property type="term" value="C:cytoplasm"/>
    <property type="evidence" value="ECO:0007669"/>
    <property type="project" value="UniProtKB-SubCell"/>
</dbReference>
<dbReference type="PANTHER" id="PTHR42713:SF3">
    <property type="entry name" value="TRANSCRIPTIONAL REGULATORY PROTEIN HPTR"/>
    <property type="match status" value="1"/>
</dbReference>
<dbReference type="PANTHER" id="PTHR42713">
    <property type="entry name" value="HISTIDINE KINASE-RELATED"/>
    <property type="match status" value="1"/>
</dbReference>
<evidence type="ECO:0008006" key="13">
    <source>
        <dbReference type="Google" id="ProtNLM"/>
    </source>
</evidence>
<evidence type="ECO:0000256" key="4">
    <source>
        <dbReference type="ARBA" id="ARBA00023012"/>
    </source>
</evidence>
<evidence type="ECO:0000313" key="11">
    <source>
        <dbReference type="EMBL" id="AIQ70322.1"/>
    </source>
</evidence>
<dbReference type="AlphaFoldDB" id="A0A089MAL3"/>
<dbReference type="STRING" id="189425.PGRAT_23770"/>
<dbReference type="OrthoDB" id="342399at2"/>
<feature type="domain" description="HTH araC/xylS-type" evidence="9">
    <location>
        <begin position="422"/>
        <end position="520"/>
    </location>
</feature>
<keyword evidence="5" id="KW-0805">Transcription regulation</keyword>
<keyword evidence="12" id="KW-1185">Reference proteome</keyword>
<dbReference type="Pfam" id="PF12833">
    <property type="entry name" value="HTH_18"/>
    <property type="match status" value="1"/>
</dbReference>
<evidence type="ECO:0000259" key="10">
    <source>
        <dbReference type="PROSITE" id="PS50110"/>
    </source>
</evidence>
<accession>A0A089MAL3</accession>
<dbReference type="InterPro" id="IPR001789">
    <property type="entry name" value="Sig_transdc_resp-reg_receiver"/>
</dbReference>
<dbReference type="HOGENOM" id="CLU_000445_5_0_9"/>
<dbReference type="InterPro" id="IPR011006">
    <property type="entry name" value="CheY-like_superfamily"/>
</dbReference>
<reference evidence="11 12" key="1">
    <citation type="submission" date="2014-08" db="EMBL/GenBank/DDBJ databases">
        <title>Comparative genomics of the Paenibacillus odorifer group.</title>
        <authorList>
            <person name="den Bakker H.C."/>
            <person name="Tsai Y.-C."/>
            <person name="Martin N."/>
            <person name="Korlach J."/>
            <person name="Wiedmann M."/>
        </authorList>
    </citation>
    <scope>NUCLEOTIDE SEQUENCE [LARGE SCALE GENOMIC DNA]</scope>
    <source>
        <strain evidence="11 12">DSM 15220</strain>
    </source>
</reference>
<dbReference type="eggNOG" id="COG4753">
    <property type="taxonomic scope" value="Bacteria"/>
</dbReference>
<dbReference type="GO" id="GO:0000160">
    <property type="term" value="P:phosphorelay signal transduction system"/>
    <property type="evidence" value="ECO:0007669"/>
    <property type="project" value="UniProtKB-KW"/>
</dbReference>
<name>A0A089MAL3_9BACL</name>
<dbReference type="RefSeq" id="WP_025705926.1">
    <property type="nucleotide sequence ID" value="NZ_CP009287.1"/>
</dbReference>
<evidence type="ECO:0000256" key="6">
    <source>
        <dbReference type="ARBA" id="ARBA00023125"/>
    </source>
</evidence>
<feature type="modified residue" description="4-aspartylphosphate" evidence="8">
    <location>
        <position position="54"/>
    </location>
</feature>
<evidence type="ECO:0000259" key="9">
    <source>
        <dbReference type="PROSITE" id="PS01124"/>
    </source>
</evidence>
<evidence type="ECO:0000256" key="2">
    <source>
        <dbReference type="ARBA" id="ARBA00022490"/>
    </source>
</evidence>
<dbReference type="GO" id="GO:0003700">
    <property type="term" value="F:DNA-binding transcription factor activity"/>
    <property type="evidence" value="ECO:0007669"/>
    <property type="project" value="InterPro"/>
</dbReference>
<organism evidence="11 12">
    <name type="scientific">Paenibacillus graminis</name>
    <dbReference type="NCBI Taxonomy" id="189425"/>
    <lineage>
        <taxon>Bacteria</taxon>
        <taxon>Bacillati</taxon>
        <taxon>Bacillota</taxon>
        <taxon>Bacilli</taxon>
        <taxon>Bacillales</taxon>
        <taxon>Paenibacillaceae</taxon>
        <taxon>Paenibacillus</taxon>
    </lineage>
</organism>
<dbReference type="EMBL" id="CP009287">
    <property type="protein sequence ID" value="AIQ70322.1"/>
    <property type="molecule type" value="Genomic_DNA"/>
</dbReference>
<evidence type="ECO:0000256" key="3">
    <source>
        <dbReference type="ARBA" id="ARBA00022553"/>
    </source>
</evidence>
<keyword evidence="2" id="KW-0963">Cytoplasm</keyword>
<dbReference type="SUPFAM" id="SSF52172">
    <property type="entry name" value="CheY-like"/>
    <property type="match status" value="1"/>
</dbReference>
<dbReference type="CDD" id="cd17536">
    <property type="entry name" value="REC_YesN-like"/>
    <property type="match status" value="1"/>
</dbReference>
<evidence type="ECO:0000256" key="1">
    <source>
        <dbReference type="ARBA" id="ARBA00004496"/>
    </source>
</evidence>
<keyword evidence="3 8" id="KW-0597">Phosphoprotein</keyword>
<proteinExistence type="predicted"/>
<keyword evidence="4" id="KW-0902">Two-component regulatory system</keyword>
<evidence type="ECO:0000256" key="5">
    <source>
        <dbReference type="ARBA" id="ARBA00023015"/>
    </source>
</evidence>